<protein>
    <submittedName>
        <fullName evidence="5">S24 family peptidase</fullName>
    </submittedName>
</protein>
<proteinExistence type="predicted"/>
<dbReference type="InterPro" id="IPR001387">
    <property type="entry name" value="Cro/C1-type_HTH"/>
</dbReference>
<reference evidence="5" key="1">
    <citation type="submission" date="2023-03" db="EMBL/GenBank/DDBJ databases">
        <title>a new species belonging to Providencia genus.</title>
        <authorList>
            <person name="Yang W."/>
            <person name="Hu F."/>
            <person name="Shen S."/>
            <person name="Ding L."/>
            <person name="Yin D."/>
        </authorList>
    </citation>
    <scope>NUCLEOTIDE SEQUENCE</scope>
    <source>
        <strain evidence="5">CRE-3FA-0001</strain>
    </source>
</reference>
<dbReference type="InterPro" id="IPR010982">
    <property type="entry name" value="Lambda_DNA-bd_dom_sf"/>
</dbReference>
<gene>
    <name evidence="5" type="ORF">P7V44_09015</name>
</gene>
<dbReference type="SUPFAM" id="SSF51306">
    <property type="entry name" value="LexA/Signal peptidase"/>
    <property type="match status" value="1"/>
</dbReference>
<keyword evidence="1" id="KW-0805">Transcription regulation</keyword>
<dbReference type="PROSITE" id="PS50943">
    <property type="entry name" value="HTH_CROC1"/>
    <property type="match status" value="1"/>
</dbReference>
<name>A0AA42K2E3_9GAMM</name>
<evidence type="ECO:0000256" key="2">
    <source>
        <dbReference type="ARBA" id="ARBA00023125"/>
    </source>
</evidence>
<dbReference type="Gene3D" id="2.10.109.10">
    <property type="entry name" value="Umud Fragment, subunit A"/>
    <property type="match status" value="1"/>
</dbReference>
<dbReference type="Proteomes" id="UP001156701">
    <property type="component" value="Unassembled WGS sequence"/>
</dbReference>
<dbReference type="RefSeq" id="WP_272666164.1">
    <property type="nucleotide sequence ID" value="NZ_JARRYG010000008.1"/>
</dbReference>
<dbReference type="InterPro" id="IPR015927">
    <property type="entry name" value="Peptidase_S24_S26A/B/C"/>
</dbReference>
<sequence>MNRKKPLTAEQLADAARLKLIYSSKRKELGINQEDIAEKLGVNQSAVSHYLNGVNPLNPNAVAAFAKILQVHAGEISPSIAKQIMSLAQSTDDEIEYIGEMPSGTVKVIGEAILGIDGAVDMMEEHNGWLKIYSDDKDAYGLKVKGDSMWPRIQSGEYVVVEPNTGVRSGDEVFVRTVDGHNMIKVFNKTRDGDYQFTSINNAHKPITLDPSQVDKMHYVAAIVKPTKYIDRWERETKLNMPPYVQ</sequence>
<dbReference type="PANTHER" id="PTHR40661:SF3">
    <property type="entry name" value="FELS-1 PROPHAGE TRANSCRIPTIONAL REGULATOR"/>
    <property type="match status" value="1"/>
</dbReference>
<keyword evidence="3" id="KW-0804">Transcription</keyword>
<accession>A0AA42K2E3</accession>
<dbReference type="Gene3D" id="1.10.260.40">
    <property type="entry name" value="lambda repressor-like DNA-binding domains"/>
    <property type="match status" value="1"/>
</dbReference>
<comment type="caution">
    <text evidence="5">The sequence shown here is derived from an EMBL/GenBank/DDBJ whole genome shotgun (WGS) entry which is preliminary data.</text>
</comment>
<dbReference type="PANTHER" id="PTHR40661">
    <property type="match status" value="1"/>
</dbReference>
<dbReference type="SUPFAM" id="SSF47413">
    <property type="entry name" value="lambda repressor-like DNA-binding domains"/>
    <property type="match status" value="1"/>
</dbReference>
<dbReference type="CDD" id="cd00093">
    <property type="entry name" value="HTH_XRE"/>
    <property type="match status" value="1"/>
</dbReference>
<dbReference type="EMBL" id="JARRYG010000008">
    <property type="protein sequence ID" value="MDG4696380.1"/>
    <property type="molecule type" value="Genomic_DNA"/>
</dbReference>
<organism evidence="5 6">
    <name type="scientific">Providencia huashanensis</name>
    <dbReference type="NCBI Taxonomy" id="3037798"/>
    <lineage>
        <taxon>Bacteria</taxon>
        <taxon>Pseudomonadati</taxon>
        <taxon>Pseudomonadota</taxon>
        <taxon>Gammaproteobacteria</taxon>
        <taxon>Enterobacterales</taxon>
        <taxon>Morganellaceae</taxon>
        <taxon>Providencia</taxon>
    </lineage>
</organism>
<dbReference type="InterPro" id="IPR036286">
    <property type="entry name" value="LexA/Signal_pep-like_sf"/>
</dbReference>
<dbReference type="InterPro" id="IPR039418">
    <property type="entry name" value="LexA-like"/>
</dbReference>
<keyword evidence="2" id="KW-0238">DNA-binding</keyword>
<dbReference type="Pfam" id="PF00717">
    <property type="entry name" value="Peptidase_S24"/>
    <property type="match status" value="1"/>
</dbReference>
<feature type="domain" description="HTH cro/C1-type" evidence="4">
    <location>
        <begin position="26"/>
        <end position="76"/>
    </location>
</feature>
<dbReference type="Pfam" id="PF01381">
    <property type="entry name" value="HTH_3"/>
    <property type="match status" value="1"/>
</dbReference>
<dbReference type="CDD" id="cd06529">
    <property type="entry name" value="S24_LexA-like"/>
    <property type="match status" value="1"/>
</dbReference>
<dbReference type="SMART" id="SM00530">
    <property type="entry name" value="HTH_XRE"/>
    <property type="match status" value="1"/>
</dbReference>
<evidence type="ECO:0000259" key="4">
    <source>
        <dbReference type="PROSITE" id="PS50943"/>
    </source>
</evidence>
<dbReference type="AlphaFoldDB" id="A0AA42K2E3"/>
<evidence type="ECO:0000313" key="5">
    <source>
        <dbReference type="EMBL" id="MDG4696380.1"/>
    </source>
</evidence>
<evidence type="ECO:0000313" key="6">
    <source>
        <dbReference type="Proteomes" id="UP001156701"/>
    </source>
</evidence>
<evidence type="ECO:0000256" key="1">
    <source>
        <dbReference type="ARBA" id="ARBA00023015"/>
    </source>
</evidence>
<dbReference type="GO" id="GO:0003677">
    <property type="term" value="F:DNA binding"/>
    <property type="evidence" value="ECO:0007669"/>
    <property type="project" value="UniProtKB-KW"/>
</dbReference>
<evidence type="ECO:0000256" key="3">
    <source>
        <dbReference type="ARBA" id="ARBA00023163"/>
    </source>
</evidence>